<evidence type="ECO:0000256" key="7">
    <source>
        <dbReference type="ARBA" id="ARBA00023204"/>
    </source>
</evidence>
<comment type="caution">
    <text evidence="9">The sequence shown here is derived from an EMBL/GenBank/DDBJ whole genome shotgun (WGS) entry which is preliminary data.</text>
</comment>
<reference evidence="10" key="1">
    <citation type="submission" date="2016-09" db="EMBL/GenBank/DDBJ databases">
        <authorList>
            <person name="Gulvik C.A."/>
        </authorList>
    </citation>
    <scope>NUCLEOTIDE SEQUENCE [LARGE SCALE GENOMIC DNA]</scope>
    <source>
        <strain evidence="10">LMG 26306</strain>
    </source>
</reference>
<dbReference type="OrthoDB" id="5290748at2"/>
<dbReference type="EMBL" id="MIKB01000012">
    <property type="protein sequence ID" value="OEG17151.1"/>
    <property type="molecule type" value="Genomic_DNA"/>
</dbReference>
<keyword evidence="6" id="KW-0411">Iron-sulfur</keyword>
<accession>A0A1E5GWQ6</accession>
<dbReference type="PANTHER" id="PTHR33693">
    <property type="entry name" value="TYPE-5 URACIL-DNA GLYCOSYLASE"/>
    <property type="match status" value="1"/>
</dbReference>
<dbReference type="STRING" id="903983.BCR23_03875"/>
<dbReference type="InterPro" id="IPR051536">
    <property type="entry name" value="UDG_Type-4/5"/>
</dbReference>
<evidence type="ECO:0000256" key="4">
    <source>
        <dbReference type="ARBA" id="ARBA00022801"/>
    </source>
</evidence>
<dbReference type="RefSeq" id="WP_069634473.1">
    <property type="nucleotide sequence ID" value="NZ_JXKZ01000002.1"/>
</dbReference>
<evidence type="ECO:0000313" key="9">
    <source>
        <dbReference type="EMBL" id="OEG17151.1"/>
    </source>
</evidence>
<dbReference type="SUPFAM" id="SSF52141">
    <property type="entry name" value="Uracil-DNA glycosylase-like"/>
    <property type="match status" value="1"/>
</dbReference>
<evidence type="ECO:0000256" key="2">
    <source>
        <dbReference type="ARBA" id="ARBA00022723"/>
    </source>
</evidence>
<gene>
    <name evidence="9" type="ORF">BCR23_03875</name>
</gene>
<dbReference type="Gene3D" id="3.40.470.10">
    <property type="entry name" value="Uracil-DNA glycosylase-like domain"/>
    <property type="match status" value="1"/>
</dbReference>
<keyword evidence="3" id="KW-0227">DNA damage</keyword>
<evidence type="ECO:0000256" key="5">
    <source>
        <dbReference type="ARBA" id="ARBA00023004"/>
    </source>
</evidence>
<evidence type="ECO:0000313" key="10">
    <source>
        <dbReference type="Proteomes" id="UP000094764"/>
    </source>
</evidence>
<keyword evidence="1" id="KW-0004">4Fe-4S</keyword>
<keyword evidence="2" id="KW-0479">Metal-binding</keyword>
<dbReference type="GO" id="GO:0006281">
    <property type="term" value="P:DNA repair"/>
    <property type="evidence" value="ECO:0007669"/>
    <property type="project" value="UniProtKB-KW"/>
</dbReference>
<dbReference type="CDD" id="cd10030">
    <property type="entry name" value="UDG-F4_TTUDGA_SPO1dp_like"/>
    <property type="match status" value="1"/>
</dbReference>
<evidence type="ECO:0000256" key="1">
    <source>
        <dbReference type="ARBA" id="ARBA00022485"/>
    </source>
</evidence>
<evidence type="ECO:0000256" key="3">
    <source>
        <dbReference type="ARBA" id="ARBA00022763"/>
    </source>
</evidence>
<keyword evidence="10" id="KW-1185">Reference proteome</keyword>
<dbReference type="SMART" id="SM00986">
    <property type="entry name" value="UDG"/>
    <property type="match status" value="1"/>
</dbReference>
<dbReference type="InterPro" id="IPR005122">
    <property type="entry name" value="Uracil-DNA_glycosylase-like"/>
</dbReference>
<dbReference type="SMART" id="SM00987">
    <property type="entry name" value="UreE_C"/>
    <property type="match status" value="1"/>
</dbReference>
<protein>
    <submittedName>
        <fullName evidence="9">Uracil-DNA glycosylase</fullName>
    </submittedName>
</protein>
<keyword evidence="5" id="KW-0408">Iron</keyword>
<dbReference type="InterPro" id="IPR036895">
    <property type="entry name" value="Uracil-DNA_glycosylase-like_sf"/>
</dbReference>
<keyword evidence="7" id="KW-0234">DNA repair</keyword>
<feature type="domain" description="Uracil-DNA glycosylase-like" evidence="8">
    <location>
        <begin position="25"/>
        <end position="204"/>
    </location>
</feature>
<dbReference type="GO" id="GO:0097506">
    <property type="term" value="F:deaminated base DNA N-glycosylase activity"/>
    <property type="evidence" value="ECO:0007669"/>
    <property type="project" value="UniProtKB-ARBA"/>
</dbReference>
<proteinExistence type="predicted"/>
<name>A0A1E5GWQ6_9ENTE</name>
<dbReference type="AlphaFoldDB" id="A0A1E5GWQ6"/>
<evidence type="ECO:0000256" key="6">
    <source>
        <dbReference type="ARBA" id="ARBA00023014"/>
    </source>
</evidence>
<dbReference type="Proteomes" id="UP000094764">
    <property type="component" value="Unassembled WGS sequence"/>
</dbReference>
<dbReference type="GO" id="GO:0051539">
    <property type="term" value="F:4 iron, 4 sulfur cluster binding"/>
    <property type="evidence" value="ECO:0007669"/>
    <property type="project" value="UniProtKB-KW"/>
</dbReference>
<keyword evidence="4" id="KW-0378">Hydrolase</keyword>
<organism evidence="9 10">
    <name type="scientific">Enterococcus quebecensis</name>
    <dbReference type="NCBI Taxonomy" id="903983"/>
    <lineage>
        <taxon>Bacteria</taxon>
        <taxon>Bacillati</taxon>
        <taxon>Bacillota</taxon>
        <taxon>Bacilli</taxon>
        <taxon>Lactobacillales</taxon>
        <taxon>Enterococcaceae</taxon>
        <taxon>Enterococcus</taxon>
    </lineage>
</organism>
<dbReference type="PANTHER" id="PTHR33693:SF1">
    <property type="entry name" value="TYPE-4 URACIL-DNA GLYCOSYLASE"/>
    <property type="match status" value="1"/>
</dbReference>
<sequence length="213" mass="24163">MEYPKKLVETVTKKMSEHNLEGFLSGQGPKNATLMLVGEAPGETEIKTSIPFSGKSGKKLDGWLADADLKRQDIYITSTVRSRPFSIKRQLNKRTGIVETKYPNRPPTKAEVLAYAPLLDFEIQTVHPKILVPMGNTGLKRLLGNNYTISDCHGKLLELPILEYSQKENKLIESTRVYKLFPIYHPAAVFYNRKLEVDIQKDWAYLASILKKV</sequence>
<dbReference type="GO" id="GO:0046872">
    <property type="term" value="F:metal ion binding"/>
    <property type="evidence" value="ECO:0007669"/>
    <property type="project" value="UniProtKB-KW"/>
</dbReference>
<dbReference type="Pfam" id="PF03167">
    <property type="entry name" value="UDG"/>
    <property type="match status" value="1"/>
</dbReference>
<evidence type="ECO:0000259" key="8">
    <source>
        <dbReference type="SMART" id="SM00986"/>
    </source>
</evidence>